<dbReference type="RefSeq" id="WP_177179702.1">
    <property type="nucleotide sequence ID" value="NZ_FNZH01000006.1"/>
</dbReference>
<reference evidence="3" key="1">
    <citation type="submission" date="2016-10" db="EMBL/GenBank/DDBJ databases">
        <authorList>
            <person name="Varghese N."/>
            <person name="Submissions S."/>
        </authorList>
    </citation>
    <scope>NUCLEOTIDE SEQUENCE [LARGE SCALE GENOMIC DNA]</scope>
    <source>
        <strain evidence="3">IBRC-M 10761</strain>
    </source>
</reference>
<accession>A0A1H7AB61</accession>
<dbReference type="Proteomes" id="UP000199403">
    <property type="component" value="Unassembled WGS sequence"/>
</dbReference>
<proteinExistence type="predicted"/>
<sequence>MVEAERCVPESTRGVSEPLRRGSEGVYRSSQVPGYLPDPINYRLALLRIIF</sequence>
<keyword evidence="3" id="KW-1185">Reference proteome</keyword>
<organism evidence="2 3">
    <name type="scientific">Cyclobacterium xiamenense</name>
    <dbReference type="NCBI Taxonomy" id="1297121"/>
    <lineage>
        <taxon>Bacteria</taxon>
        <taxon>Pseudomonadati</taxon>
        <taxon>Bacteroidota</taxon>
        <taxon>Cytophagia</taxon>
        <taxon>Cytophagales</taxon>
        <taxon>Cyclobacteriaceae</taxon>
        <taxon>Cyclobacterium</taxon>
    </lineage>
</organism>
<evidence type="ECO:0000313" key="3">
    <source>
        <dbReference type="Proteomes" id="UP000199403"/>
    </source>
</evidence>
<evidence type="ECO:0000313" key="2">
    <source>
        <dbReference type="EMBL" id="SEJ62831.1"/>
    </source>
</evidence>
<evidence type="ECO:0000256" key="1">
    <source>
        <dbReference type="SAM" id="MobiDB-lite"/>
    </source>
</evidence>
<protein>
    <submittedName>
        <fullName evidence="2">Uncharacterized protein</fullName>
    </submittedName>
</protein>
<feature type="region of interest" description="Disordered" evidence="1">
    <location>
        <begin position="1"/>
        <end position="29"/>
    </location>
</feature>
<dbReference type="EMBL" id="FNZH01000006">
    <property type="protein sequence ID" value="SEJ62831.1"/>
    <property type="molecule type" value="Genomic_DNA"/>
</dbReference>
<gene>
    <name evidence="2" type="ORF">SAMN05192553_106173</name>
</gene>
<dbReference type="AlphaFoldDB" id="A0A1H7AB61"/>
<name>A0A1H7AB61_9BACT</name>